<comment type="caution">
    <text evidence="7">The sequence shown here is derived from an EMBL/GenBank/DDBJ whole genome shotgun (WGS) entry which is preliminary data.</text>
</comment>
<dbReference type="PANTHER" id="PTHR23507:SF31">
    <property type="entry name" value="TRANSPORTER, PUTATIVE (AFU_ORTHOLOGUE AFUA_2G14230)-RELATED"/>
    <property type="match status" value="1"/>
</dbReference>
<organism evidence="7 8">
    <name type="scientific">Aspergillus nomiae NRRL (strain ATCC 15546 / NRRL 13137 / CBS 260.88 / M93)</name>
    <dbReference type="NCBI Taxonomy" id="1509407"/>
    <lineage>
        <taxon>Eukaryota</taxon>
        <taxon>Fungi</taxon>
        <taxon>Dikarya</taxon>
        <taxon>Ascomycota</taxon>
        <taxon>Pezizomycotina</taxon>
        <taxon>Eurotiomycetes</taxon>
        <taxon>Eurotiomycetidae</taxon>
        <taxon>Eurotiales</taxon>
        <taxon>Aspergillaceae</taxon>
        <taxon>Aspergillus</taxon>
        <taxon>Aspergillus subgen. Circumdati</taxon>
    </lineage>
</organism>
<evidence type="ECO:0000313" key="7">
    <source>
        <dbReference type="EMBL" id="KNG80949.1"/>
    </source>
</evidence>
<keyword evidence="4 6" id="KW-0472">Membrane</keyword>
<keyword evidence="2 6" id="KW-0812">Transmembrane</keyword>
<dbReference type="PANTHER" id="PTHR23507">
    <property type="entry name" value="ZGC:174356"/>
    <property type="match status" value="1"/>
</dbReference>
<dbReference type="GeneID" id="26812910"/>
<feature type="transmembrane region" description="Helical" evidence="6">
    <location>
        <begin position="318"/>
        <end position="342"/>
    </location>
</feature>
<feature type="transmembrane region" description="Helical" evidence="6">
    <location>
        <begin position="230"/>
        <end position="250"/>
    </location>
</feature>
<feature type="transmembrane region" description="Helical" evidence="6">
    <location>
        <begin position="202"/>
        <end position="224"/>
    </location>
</feature>
<evidence type="ECO:0000256" key="2">
    <source>
        <dbReference type="ARBA" id="ARBA00022692"/>
    </source>
</evidence>
<evidence type="ECO:0000256" key="5">
    <source>
        <dbReference type="SAM" id="MobiDB-lite"/>
    </source>
</evidence>
<feature type="transmembrane region" description="Helical" evidence="6">
    <location>
        <begin position="453"/>
        <end position="475"/>
    </location>
</feature>
<dbReference type="OrthoDB" id="194139at2759"/>
<name>A0A0L1IN53_ASPN3</name>
<accession>A0A0L1IN53</accession>
<keyword evidence="3 6" id="KW-1133">Transmembrane helix</keyword>
<dbReference type="Gene3D" id="1.20.1250.20">
    <property type="entry name" value="MFS general substrate transporter like domains"/>
    <property type="match status" value="1"/>
</dbReference>
<comment type="subcellular location">
    <subcellularLocation>
        <location evidence="1">Membrane</location>
        <topology evidence="1">Multi-pass membrane protein</topology>
    </subcellularLocation>
</comment>
<dbReference type="AlphaFoldDB" id="A0A0L1IN53"/>
<feature type="region of interest" description="Disordered" evidence="5">
    <location>
        <begin position="1"/>
        <end position="27"/>
    </location>
</feature>
<evidence type="ECO:0000256" key="6">
    <source>
        <dbReference type="SAM" id="Phobius"/>
    </source>
</evidence>
<evidence type="ECO:0000256" key="3">
    <source>
        <dbReference type="ARBA" id="ARBA00022989"/>
    </source>
</evidence>
<keyword evidence="8" id="KW-1185">Reference proteome</keyword>
<dbReference type="InterPro" id="IPR036259">
    <property type="entry name" value="MFS_trans_sf"/>
</dbReference>
<gene>
    <name evidence="7" type="ORF">ANOM_011106</name>
</gene>
<dbReference type="Pfam" id="PF07690">
    <property type="entry name" value="MFS_1"/>
    <property type="match status" value="1"/>
</dbReference>
<dbReference type="EMBL" id="JNOM01000516">
    <property type="protein sequence ID" value="KNG80949.1"/>
    <property type="molecule type" value="Genomic_DNA"/>
</dbReference>
<dbReference type="GO" id="GO:0022857">
    <property type="term" value="F:transmembrane transporter activity"/>
    <property type="evidence" value="ECO:0007669"/>
    <property type="project" value="InterPro"/>
</dbReference>
<feature type="transmembrane region" description="Helical" evidence="6">
    <location>
        <begin position="170"/>
        <end position="190"/>
    </location>
</feature>
<evidence type="ECO:0000256" key="4">
    <source>
        <dbReference type="ARBA" id="ARBA00023136"/>
    </source>
</evidence>
<feature type="transmembrane region" description="Helical" evidence="6">
    <location>
        <begin position="395"/>
        <end position="415"/>
    </location>
</feature>
<protein>
    <submittedName>
        <fullName evidence="7">Putative MFS transporter</fullName>
    </submittedName>
</protein>
<dbReference type="Proteomes" id="UP000037505">
    <property type="component" value="Unassembled WGS sequence"/>
</dbReference>
<proteinExistence type="predicted"/>
<feature type="transmembrane region" description="Helical" evidence="6">
    <location>
        <begin position="38"/>
        <end position="57"/>
    </location>
</feature>
<feature type="transmembrane region" description="Helical" evidence="6">
    <location>
        <begin position="136"/>
        <end position="158"/>
    </location>
</feature>
<evidence type="ECO:0000313" key="8">
    <source>
        <dbReference type="Proteomes" id="UP000037505"/>
    </source>
</evidence>
<feature type="transmembrane region" description="Helical" evidence="6">
    <location>
        <begin position="481"/>
        <end position="503"/>
    </location>
</feature>
<dbReference type="RefSeq" id="XP_015401872.1">
    <property type="nucleotide sequence ID" value="XM_015556362.1"/>
</dbReference>
<sequence>MEIHLPQRQSTNDPNSDDGLVLPSTELDPPLDENARHHWLMILVLIYLAFQIGGQMIPGPMVRIIESIVCESYWRLHDPNQFTTSGRVPEQFCKISEIQTEVTAVKGYSDFLEGLLSALCAIPYGMLADRYGRRQAIRLTVPGFILNAIITNSVLWFSDLFPLRTIWLAALSWAIGGGPTVAVVAIWTMIADLTTGATRTTVFFQVGVASMTAEFIARVIGSGLMTLNPWISLMLGCSIVVIGLTFALSLPETMNNTRRIAPLRAADTAAFDELHPILDRESIDISGRSQPKISRHCSIAAKVRAIISPYGFLSNHTILMALLACTTYQFANGSSWLLAQYISSRLSWSLARSNLLVSSQAAISIVVFLFLLPCLSTRVLFVLSPLQKDLYLARASSACLIFGTLGISLSSHISILAPSLAFQAVGAGFPYLIKSVVTALVKQEETARLYSVVELLQSMATMLSSLCLASLFTAGLHLGGVWVGLAWLISGSLFAIVEVLLWML</sequence>
<dbReference type="InterPro" id="IPR011701">
    <property type="entry name" value="MFS"/>
</dbReference>
<feature type="transmembrane region" description="Helical" evidence="6">
    <location>
        <begin position="362"/>
        <end position="383"/>
    </location>
</feature>
<feature type="transmembrane region" description="Helical" evidence="6">
    <location>
        <begin position="421"/>
        <end position="441"/>
    </location>
</feature>
<reference evidence="7 8" key="1">
    <citation type="submission" date="2014-06" db="EMBL/GenBank/DDBJ databases">
        <title>The Genome of the Aflatoxigenic Filamentous Fungus Aspergillus nomius.</title>
        <authorList>
            <person name="Moore M.G."/>
            <person name="Shannon B.M."/>
            <person name="Brian M.M."/>
        </authorList>
    </citation>
    <scope>NUCLEOTIDE SEQUENCE [LARGE SCALE GENOMIC DNA]</scope>
    <source>
        <strain evidence="7 8">NRRL 13137</strain>
    </source>
</reference>
<dbReference type="GO" id="GO:0016020">
    <property type="term" value="C:membrane"/>
    <property type="evidence" value="ECO:0007669"/>
    <property type="project" value="UniProtKB-SubCell"/>
</dbReference>
<evidence type="ECO:0000256" key="1">
    <source>
        <dbReference type="ARBA" id="ARBA00004141"/>
    </source>
</evidence>
<dbReference type="SUPFAM" id="SSF103473">
    <property type="entry name" value="MFS general substrate transporter"/>
    <property type="match status" value="1"/>
</dbReference>